<feature type="compositionally biased region" description="Pro residues" evidence="1">
    <location>
        <begin position="94"/>
        <end position="103"/>
    </location>
</feature>
<dbReference type="AlphaFoldDB" id="A0A8T0WVD3"/>
<keyword evidence="3" id="KW-1185">Reference proteome</keyword>
<feature type="region of interest" description="Disordered" evidence="1">
    <location>
        <begin position="37"/>
        <end position="59"/>
    </location>
</feature>
<accession>A0A8T0WVD3</accession>
<comment type="caution">
    <text evidence="2">The sequence shown here is derived from an EMBL/GenBank/DDBJ whole genome shotgun (WGS) entry which is preliminary data.</text>
</comment>
<dbReference type="EMBL" id="CM029038">
    <property type="protein sequence ID" value="KAG2650247.1"/>
    <property type="molecule type" value="Genomic_DNA"/>
</dbReference>
<sequence>MGGLFLPLPTVAEEKRGFERREPWSSFWVARPLGFRSPGTRRTLDPHAPPSDLRLLPSRSSRRRPTLMLLHVACSSASVPDWLGFGFLVAEAETPPPPPPPQGLAPEGPSSRGSPHPPPLWGKRLPSLLLETTPLLDLVRFP</sequence>
<name>A0A8T0WVD3_PANVG</name>
<gene>
    <name evidence="2" type="ORF">PVAP13_1NG225176</name>
</gene>
<proteinExistence type="predicted"/>
<evidence type="ECO:0000313" key="3">
    <source>
        <dbReference type="Proteomes" id="UP000823388"/>
    </source>
</evidence>
<dbReference type="Proteomes" id="UP000823388">
    <property type="component" value="Chromosome 1N"/>
</dbReference>
<feature type="region of interest" description="Disordered" evidence="1">
    <location>
        <begin position="90"/>
        <end position="124"/>
    </location>
</feature>
<organism evidence="2 3">
    <name type="scientific">Panicum virgatum</name>
    <name type="common">Blackwell switchgrass</name>
    <dbReference type="NCBI Taxonomy" id="38727"/>
    <lineage>
        <taxon>Eukaryota</taxon>
        <taxon>Viridiplantae</taxon>
        <taxon>Streptophyta</taxon>
        <taxon>Embryophyta</taxon>
        <taxon>Tracheophyta</taxon>
        <taxon>Spermatophyta</taxon>
        <taxon>Magnoliopsida</taxon>
        <taxon>Liliopsida</taxon>
        <taxon>Poales</taxon>
        <taxon>Poaceae</taxon>
        <taxon>PACMAD clade</taxon>
        <taxon>Panicoideae</taxon>
        <taxon>Panicodae</taxon>
        <taxon>Paniceae</taxon>
        <taxon>Panicinae</taxon>
        <taxon>Panicum</taxon>
        <taxon>Panicum sect. Hiantes</taxon>
    </lineage>
</organism>
<reference evidence="2" key="1">
    <citation type="submission" date="2020-05" db="EMBL/GenBank/DDBJ databases">
        <title>WGS assembly of Panicum virgatum.</title>
        <authorList>
            <person name="Lovell J.T."/>
            <person name="Jenkins J."/>
            <person name="Shu S."/>
            <person name="Juenger T.E."/>
            <person name="Schmutz J."/>
        </authorList>
    </citation>
    <scope>NUCLEOTIDE SEQUENCE</scope>
    <source>
        <strain evidence="2">AP13</strain>
    </source>
</reference>
<evidence type="ECO:0000313" key="2">
    <source>
        <dbReference type="EMBL" id="KAG2650247.1"/>
    </source>
</evidence>
<protein>
    <submittedName>
        <fullName evidence="2">Uncharacterized protein</fullName>
    </submittedName>
</protein>
<evidence type="ECO:0000256" key="1">
    <source>
        <dbReference type="SAM" id="MobiDB-lite"/>
    </source>
</evidence>
<feature type="compositionally biased region" description="Low complexity" evidence="1">
    <location>
        <begin position="50"/>
        <end position="59"/>
    </location>
</feature>